<dbReference type="Proteomes" id="UP001302602">
    <property type="component" value="Unassembled WGS sequence"/>
</dbReference>
<gene>
    <name evidence="1" type="ORF">N657DRAFT_618496</name>
</gene>
<evidence type="ECO:0000313" key="1">
    <source>
        <dbReference type="EMBL" id="KAK4123602.1"/>
    </source>
</evidence>
<accession>A0AAN6TZG7</accession>
<dbReference type="EMBL" id="MU853228">
    <property type="protein sequence ID" value="KAK4123602.1"/>
    <property type="molecule type" value="Genomic_DNA"/>
</dbReference>
<reference evidence="1" key="2">
    <citation type="submission" date="2023-05" db="EMBL/GenBank/DDBJ databases">
        <authorList>
            <consortium name="Lawrence Berkeley National Laboratory"/>
            <person name="Steindorff A."/>
            <person name="Hensen N."/>
            <person name="Bonometti L."/>
            <person name="Westerberg I."/>
            <person name="Brannstrom I.O."/>
            <person name="Guillou S."/>
            <person name="Cros-Aarteil S."/>
            <person name="Calhoun S."/>
            <person name="Haridas S."/>
            <person name="Kuo A."/>
            <person name="Mondo S."/>
            <person name="Pangilinan J."/>
            <person name="Riley R."/>
            <person name="Labutti K."/>
            <person name="Andreopoulos B."/>
            <person name="Lipzen A."/>
            <person name="Chen C."/>
            <person name="Yanf M."/>
            <person name="Daum C."/>
            <person name="Ng V."/>
            <person name="Clum A."/>
            <person name="Ohm R."/>
            <person name="Martin F."/>
            <person name="Silar P."/>
            <person name="Natvig D."/>
            <person name="Lalanne C."/>
            <person name="Gautier V."/>
            <person name="Ament-Velasquez S.L."/>
            <person name="Kruys A."/>
            <person name="Hutchinson M.I."/>
            <person name="Powell A.J."/>
            <person name="Barry K."/>
            <person name="Miller A.N."/>
            <person name="Grigoriev I.V."/>
            <person name="Debuchy R."/>
            <person name="Gladieux P."/>
            <person name="Thoren M.H."/>
            <person name="Johannesson H."/>
        </authorList>
    </citation>
    <scope>NUCLEOTIDE SEQUENCE</scope>
    <source>
        <strain evidence="1">CBS 731.68</strain>
    </source>
</reference>
<comment type="caution">
    <text evidence="1">The sequence shown here is derived from an EMBL/GenBank/DDBJ whole genome shotgun (WGS) entry which is preliminary data.</text>
</comment>
<reference evidence="1" key="1">
    <citation type="journal article" date="2023" name="Mol. Phylogenet. Evol.">
        <title>Genome-scale phylogeny and comparative genomics of the fungal order Sordariales.</title>
        <authorList>
            <person name="Hensen N."/>
            <person name="Bonometti L."/>
            <person name="Westerberg I."/>
            <person name="Brannstrom I.O."/>
            <person name="Guillou S."/>
            <person name="Cros-Aarteil S."/>
            <person name="Calhoun S."/>
            <person name="Haridas S."/>
            <person name="Kuo A."/>
            <person name="Mondo S."/>
            <person name="Pangilinan J."/>
            <person name="Riley R."/>
            <person name="LaButti K."/>
            <person name="Andreopoulos B."/>
            <person name="Lipzen A."/>
            <person name="Chen C."/>
            <person name="Yan M."/>
            <person name="Daum C."/>
            <person name="Ng V."/>
            <person name="Clum A."/>
            <person name="Steindorff A."/>
            <person name="Ohm R.A."/>
            <person name="Martin F."/>
            <person name="Silar P."/>
            <person name="Natvig D.O."/>
            <person name="Lalanne C."/>
            <person name="Gautier V."/>
            <person name="Ament-Velasquez S.L."/>
            <person name="Kruys A."/>
            <person name="Hutchinson M.I."/>
            <person name="Powell A.J."/>
            <person name="Barry K."/>
            <person name="Miller A.N."/>
            <person name="Grigoriev I.V."/>
            <person name="Debuchy R."/>
            <person name="Gladieux P."/>
            <person name="Hiltunen Thoren M."/>
            <person name="Johannesson H."/>
        </authorList>
    </citation>
    <scope>NUCLEOTIDE SEQUENCE</scope>
    <source>
        <strain evidence="1">CBS 731.68</strain>
    </source>
</reference>
<dbReference type="RefSeq" id="XP_062647373.1">
    <property type="nucleotide sequence ID" value="XM_062790546.1"/>
</dbReference>
<protein>
    <submittedName>
        <fullName evidence="1">Uncharacterized protein</fullName>
    </submittedName>
</protein>
<dbReference type="AlphaFoldDB" id="A0AAN6TZG7"/>
<keyword evidence="2" id="KW-1185">Reference proteome</keyword>
<proteinExistence type="predicted"/>
<dbReference type="GeneID" id="87827316"/>
<evidence type="ECO:0000313" key="2">
    <source>
        <dbReference type="Proteomes" id="UP001302602"/>
    </source>
</evidence>
<sequence>MFLATAPPSALRASGGRIWLPISSGAAPWHRWFSTSPTHRAKHIITFGETSSPELSRLLDSFRHYIVLPTYLAGEQRKKIYNPKLKDILQNDPVTMEIDGVAYKFRYINRVTELPNTRKIVTQAVNAMTTSKDFQNIPPLLEGCERANRTLGTPIRSSMIRRAAMHRSLHIIMDCVKAVKRTGFKLDHSELINELLIWLQLPAVQSGWDEAKTKVALKQVQLVLNLIESDENHLPRKESQGAFPFYRDPQVLAARLHMAAARAVHHQGGKDVDGKVTKYAQELVALWPEGAGLLDLQPDESYRDKEKMSYLIERNHYLWYASPVLNGLTLAAQVVDPGLAMQLQNRADSVETEVKAALASEKRKPGGRGEMIYNSLFNPQANEEELAAAEETA</sequence>
<name>A0AAN6TZG7_9PEZI</name>
<organism evidence="1 2">
    <name type="scientific">Parathielavia appendiculata</name>
    <dbReference type="NCBI Taxonomy" id="2587402"/>
    <lineage>
        <taxon>Eukaryota</taxon>
        <taxon>Fungi</taxon>
        <taxon>Dikarya</taxon>
        <taxon>Ascomycota</taxon>
        <taxon>Pezizomycotina</taxon>
        <taxon>Sordariomycetes</taxon>
        <taxon>Sordariomycetidae</taxon>
        <taxon>Sordariales</taxon>
        <taxon>Chaetomiaceae</taxon>
        <taxon>Parathielavia</taxon>
    </lineage>
</organism>